<gene>
    <name evidence="1" type="ORF">RBAM_38450</name>
</gene>
<proteinExistence type="predicted"/>
<accession>A0A4Y6A7Y5</accession>
<dbReference type="GeneID" id="93080337"/>
<dbReference type="RefSeq" id="WP_041482186.1">
    <property type="nucleotide sequence ID" value="NC_009725.2"/>
</dbReference>
<protein>
    <recommendedName>
        <fullName evidence="3">MarR family transcriptional regulator</fullName>
    </recommendedName>
</protein>
<keyword evidence="2" id="KW-1185">Reference proteome</keyword>
<dbReference type="Proteomes" id="UP000001120">
    <property type="component" value="Chromosome"/>
</dbReference>
<reference evidence="1 2" key="1">
    <citation type="journal article" date="2007" name="Nat. Biotechnol.">
        <title>Comparative analysis of the complete genome sequence of the plant growth-promoting bacterium Bacillus amyloliquefaciens FZB42.</title>
        <authorList>
            <person name="Chen X.H."/>
            <person name="Koumoutsi A."/>
            <person name="Scholz R."/>
            <person name="Eisenreich A."/>
            <person name="Schneider K."/>
            <person name="Heinemeyer I."/>
            <person name="Morgenstern B."/>
            <person name="Voss B."/>
            <person name="Hess W.R."/>
            <person name="Reva O."/>
            <person name="Junge H."/>
            <person name="Voigt B."/>
            <person name="Jungblut P.R."/>
            <person name="Vater J."/>
            <person name="Sussmuth R."/>
            <person name="Liesegang H."/>
            <person name="Strittmatter A."/>
            <person name="Gottschalk G."/>
            <person name="Borriss R."/>
        </authorList>
    </citation>
    <scope>NUCLEOTIDE SEQUENCE [LARGE SCALE GENOMIC DNA]</scope>
    <source>
        <strain evidence="2">DSM 23117 / BGSC 10A6 / LMG 26770 / FZB42</strain>
    </source>
</reference>
<name>A0A4Y6A7Y5_BACVZ</name>
<sequence>MTDFERKVYRIIFNMTRFGKNPSMEQLKRKTGKDEQVIRVAVKILMSKGELRDQKEEKWRSYLIKIKKPSLSFFLGNF</sequence>
<evidence type="ECO:0008006" key="3">
    <source>
        <dbReference type="Google" id="ProtNLM"/>
    </source>
</evidence>
<dbReference type="KEGG" id="bay:RBAM_38450"/>
<organism evidence="1 2">
    <name type="scientific">Bacillus velezensis (strain DSM 23117 / BGSC 10A6 / LMG 26770 / FZB42)</name>
    <name type="common">Bacillus amyloliquefaciens subsp. plantarum</name>
    <dbReference type="NCBI Taxonomy" id="326423"/>
    <lineage>
        <taxon>Bacteria</taxon>
        <taxon>Bacillati</taxon>
        <taxon>Bacillota</taxon>
        <taxon>Bacilli</taxon>
        <taxon>Bacillales</taxon>
        <taxon>Bacillaceae</taxon>
        <taxon>Bacillus</taxon>
        <taxon>Bacillus amyloliquefaciens group</taxon>
    </lineage>
</organism>
<evidence type="ECO:0000313" key="1">
    <source>
        <dbReference type="EMBL" id="QDE58053.1"/>
    </source>
</evidence>
<evidence type="ECO:0000313" key="2">
    <source>
        <dbReference type="Proteomes" id="UP000001120"/>
    </source>
</evidence>
<dbReference type="AlphaFoldDB" id="A0A4Y6A7Y5"/>
<dbReference type="EMBL" id="CP000560">
    <property type="protein sequence ID" value="QDE58053.1"/>
    <property type="molecule type" value="Genomic_DNA"/>
</dbReference>